<dbReference type="AlphaFoldDB" id="A0A1I4PGL8"/>
<organism evidence="1 2">
    <name type="scientific">Nitrosomonas nitrosa</name>
    <dbReference type="NCBI Taxonomy" id="52442"/>
    <lineage>
        <taxon>Bacteria</taxon>
        <taxon>Pseudomonadati</taxon>
        <taxon>Pseudomonadota</taxon>
        <taxon>Betaproteobacteria</taxon>
        <taxon>Nitrosomonadales</taxon>
        <taxon>Nitrosomonadaceae</taxon>
        <taxon>Nitrosomonas</taxon>
    </lineage>
</organism>
<protein>
    <submittedName>
        <fullName evidence="1">Uncharacterized protein</fullName>
    </submittedName>
</protein>
<dbReference type="RefSeq" id="WP_090668073.1">
    <property type="nucleotide sequence ID" value="NZ_FOUF01000011.1"/>
</dbReference>
<keyword evidence="2" id="KW-1185">Reference proteome</keyword>
<evidence type="ECO:0000313" key="1">
    <source>
        <dbReference type="EMBL" id="SFM26864.1"/>
    </source>
</evidence>
<evidence type="ECO:0000313" key="2">
    <source>
        <dbReference type="Proteomes" id="UP000199561"/>
    </source>
</evidence>
<gene>
    <name evidence="1" type="ORF">SAMN05421880_11113</name>
</gene>
<dbReference type="Proteomes" id="UP000199561">
    <property type="component" value="Unassembled WGS sequence"/>
</dbReference>
<sequence>MINTHEQERAFSKNQGIDNQIDFIRANFGASKADYVRHKNIGGRSNEKGNSYEIFFAISRIATLVPQVFENNLEVYVSNQIPCFVDDLIIEIPEKKSRENYQLKSSEKLSWDGGRHPLFKDFEDQHELNKKQEITCSKIILIVSNHDLHQTMLTKKPEILNGFCDVVLFINYENLASFLDADLDFQNAISQLCPDENPSRELLEGVANLILAAWVSSSTKNCISLKELILRTRNIYPTLIRQWGLIPEIRPLTQKILNSIAGFNYTIVRGFLSWNYYELQFGRLPYDCCDQRFIKFQDTIEQKQPTTFDDLEVWLL</sequence>
<reference evidence="1 2" key="1">
    <citation type="submission" date="2016-10" db="EMBL/GenBank/DDBJ databases">
        <authorList>
            <person name="de Groot N.N."/>
        </authorList>
    </citation>
    <scope>NUCLEOTIDE SEQUENCE [LARGE SCALE GENOMIC DNA]</scope>
    <source>
        <strain evidence="1 2">Nm146</strain>
    </source>
</reference>
<name>A0A1I4PGL8_9PROT</name>
<dbReference type="EMBL" id="FOUF01000011">
    <property type="protein sequence ID" value="SFM26864.1"/>
    <property type="molecule type" value="Genomic_DNA"/>
</dbReference>
<accession>A0A1I4PGL8</accession>
<proteinExistence type="predicted"/>